<protein>
    <submittedName>
        <fullName evidence="1">Uncharacterized protein</fullName>
    </submittedName>
</protein>
<dbReference type="GeneID" id="24439307"/>
<dbReference type="AlphaFoldDB" id="W7X3G6"/>
<dbReference type="RefSeq" id="XP_012656524.1">
    <property type="nucleotide sequence ID" value="XM_012801070.1"/>
</dbReference>
<evidence type="ECO:0000313" key="2">
    <source>
        <dbReference type="Proteomes" id="UP000009168"/>
    </source>
</evidence>
<sequence>MRYAFIIIQLNTLKFFINQLSQDNFKNILCKLNALKIKIMYLVFLINYENLQYAIRLNKIYHFLGHIIFFYQKQNGKSCHRQFLKTQLFMYQYLLNGCSDGLYYRLIYFQQHPRFLPIQENHTILSLFLSCLLFQKDQCTSCTCLLSALFGFCNQIQQTLLCQYHQAKDTLSLTYHHYFLSGINNNLYKESNALIIIQELQNVCVQQLYFLSFFLLQQSYLQTNHSQKQLKLFTLHSSYQILKQLNQIYYFLANCYQLFLLFQLLCFQYQIHKKEALRLDRLQLKYFNRRNHQKHELHLQEKHEQINQHLVQLWVFVLFQLIFQQLHAEGIQFLQNLSKL</sequence>
<gene>
    <name evidence="1" type="ORF">TTHERM_000498209</name>
</gene>
<dbReference type="Proteomes" id="UP000009168">
    <property type="component" value="Unassembled WGS sequence"/>
</dbReference>
<dbReference type="EMBL" id="GG662212">
    <property type="protein sequence ID" value="EWS70968.1"/>
    <property type="molecule type" value="Genomic_DNA"/>
</dbReference>
<reference evidence="2" key="1">
    <citation type="journal article" date="2006" name="PLoS Biol.">
        <title>Macronuclear genome sequence of the ciliate Tetrahymena thermophila, a model eukaryote.</title>
        <authorList>
            <person name="Eisen J.A."/>
            <person name="Coyne R.S."/>
            <person name="Wu M."/>
            <person name="Wu D."/>
            <person name="Thiagarajan M."/>
            <person name="Wortman J.R."/>
            <person name="Badger J.H."/>
            <person name="Ren Q."/>
            <person name="Amedeo P."/>
            <person name="Jones K.M."/>
            <person name="Tallon L.J."/>
            <person name="Delcher A.L."/>
            <person name="Salzberg S.L."/>
            <person name="Silva J.C."/>
            <person name="Haas B.J."/>
            <person name="Majoros W.H."/>
            <person name="Farzad M."/>
            <person name="Carlton J.M."/>
            <person name="Smith R.K. Jr."/>
            <person name="Garg J."/>
            <person name="Pearlman R.E."/>
            <person name="Karrer K.M."/>
            <person name="Sun L."/>
            <person name="Manning G."/>
            <person name="Elde N.C."/>
            <person name="Turkewitz A.P."/>
            <person name="Asai D.J."/>
            <person name="Wilkes D.E."/>
            <person name="Wang Y."/>
            <person name="Cai H."/>
            <person name="Collins K."/>
            <person name="Stewart B.A."/>
            <person name="Lee S.R."/>
            <person name="Wilamowska K."/>
            <person name="Weinberg Z."/>
            <person name="Ruzzo W.L."/>
            <person name="Wloga D."/>
            <person name="Gaertig J."/>
            <person name="Frankel J."/>
            <person name="Tsao C.-C."/>
            <person name="Gorovsky M.A."/>
            <person name="Keeling P.J."/>
            <person name="Waller R.F."/>
            <person name="Patron N.J."/>
            <person name="Cherry J.M."/>
            <person name="Stover N.A."/>
            <person name="Krieger C.J."/>
            <person name="del Toro C."/>
            <person name="Ryder H.F."/>
            <person name="Williamson S.C."/>
            <person name="Barbeau R.A."/>
            <person name="Hamilton E.P."/>
            <person name="Orias E."/>
        </authorList>
    </citation>
    <scope>NUCLEOTIDE SEQUENCE [LARGE SCALE GENOMIC DNA]</scope>
    <source>
        <strain evidence="2">SB210</strain>
    </source>
</reference>
<evidence type="ECO:0000313" key="1">
    <source>
        <dbReference type="EMBL" id="EWS70968.1"/>
    </source>
</evidence>
<dbReference type="KEGG" id="tet:TTHERM_000498209"/>
<keyword evidence="2" id="KW-1185">Reference proteome</keyword>
<accession>W7X3G6</accession>
<name>W7X3G6_TETTS</name>
<dbReference type="InParanoid" id="W7X3G6"/>
<proteinExistence type="predicted"/>
<organism evidence="1 2">
    <name type="scientific">Tetrahymena thermophila (strain SB210)</name>
    <dbReference type="NCBI Taxonomy" id="312017"/>
    <lineage>
        <taxon>Eukaryota</taxon>
        <taxon>Sar</taxon>
        <taxon>Alveolata</taxon>
        <taxon>Ciliophora</taxon>
        <taxon>Intramacronucleata</taxon>
        <taxon>Oligohymenophorea</taxon>
        <taxon>Hymenostomatida</taxon>
        <taxon>Tetrahymenina</taxon>
        <taxon>Tetrahymenidae</taxon>
        <taxon>Tetrahymena</taxon>
    </lineage>
</organism>